<dbReference type="Proteomes" id="UP000436006">
    <property type="component" value="Unassembled WGS sequence"/>
</dbReference>
<accession>A0A7K1SJI2</accession>
<dbReference type="Gene3D" id="3.60.130.10">
    <property type="entry name" value="Clavaminate synthase-like"/>
    <property type="match status" value="1"/>
</dbReference>
<dbReference type="InterPro" id="IPR042098">
    <property type="entry name" value="TauD-like_sf"/>
</dbReference>
<evidence type="ECO:0000313" key="3">
    <source>
        <dbReference type="Proteomes" id="UP000436006"/>
    </source>
</evidence>
<dbReference type="GO" id="GO:0016706">
    <property type="term" value="F:2-oxoglutarate-dependent dioxygenase activity"/>
    <property type="evidence" value="ECO:0007669"/>
    <property type="project" value="UniProtKB-ARBA"/>
</dbReference>
<dbReference type="RefSeq" id="WP_157588670.1">
    <property type="nucleotide sequence ID" value="NZ_WPIN01000013.1"/>
</dbReference>
<sequence length="241" mass="27625">MELVKKWLEGFNDCVDSLQHHNVITTDTLKKYGNTISVTNTAVTKVEFDLLVQSLRGSAPVNPPFGTIRTIEVKQNVSGIGDTELELDWHTDGNLLPVPPQFFLLYFKQIDQAGGGISWFYPIHQLLVDLPWWVIEALTISHIRLARDEWEWVGPLLGFDEKGICFRWRWDKELQPEVVDSRGLKARQALDYLAVTLAKKKPIAYRAQQNDLVLVPNRLFLHGRSQLAAKSSRCVYRGWIE</sequence>
<keyword evidence="1" id="KW-0560">Oxidoreductase</keyword>
<gene>
    <name evidence="2" type="ORF">GO755_28250</name>
</gene>
<dbReference type="AlphaFoldDB" id="A0A7K1SJI2"/>
<evidence type="ECO:0008006" key="4">
    <source>
        <dbReference type="Google" id="ProtNLM"/>
    </source>
</evidence>
<evidence type="ECO:0000313" key="2">
    <source>
        <dbReference type="EMBL" id="MVM33960.1"/>
    </source>
</evidence>
<evidence type="ECO:0000256" key="1">
    <source>
        <dbReference type="ARBA" id="ARBA00023002"/>
    </source>
</evidence>
<protein>
    <recommendedName>
        <fullName evidence="4">TauD/TfdA-like domain-containing protein</fullName>
    </recommendedName>
</protein>
<reference evidence="2 3" key="1">
    <citation type="submission" date="2019-12" db="EMBL/GenBank/DDBJ databases">
        <title>Spirosoma sp. HMF4905 genome sequencing and assembly.</title>
        <authorList>
            <person name="Kang H."/>
            <person name="Cha I."/>
            <person name="Kim H."/>
            <person name="Joh K."/>
        </authorList>
    </citation>
    <scope>NUCLEOTIDE SEQUENCE [LARGE SCALE GENOMIC DNA]</scope>
    <source>
        <strain evidence="2 3">HMF4905</strain>
    </source>
</reference>
<organism evidence="2 3">
    <name type="scientific">Spirosoma arboris</name>
    <dbReference type="NCBI Taxonomy" id="2682092"/>
    <lineage>
        <taxon>Bacteria</taxon>
        <taxon>Pseudomonadati</taxon>
        <taxon>Bacteroidota</taxon>
        <taxon>Cytophagia</taxon>
        <taxon>Cytophagales</taxon>
        <taxon>Cytophagaceae</taxon>
        <taxon>Spirosoma</taxon>
    </lineage>
</organism>
<proteinExistence type="predicted"/>
<keyword evidence="3" id="KW-1185">Reference proteome</keyword>
<comment type="caution">
    <text evidence="2">The sequence shown here is derived from an EMBL/GenBank/DDBJ whole genome shotgun (WGS) entry which is preliminary data.</text>
</comment>
<name>A0A7K1SJI2_9BACT</name>
<dbReference type="SUPFAM" id="SSF51197">
    <property type="entry name" value="Clavaminate synthase-like"/>
    <property type="match status" value="1"/>
</dbReference>
<dbReference type="EMBL" id="WPIN01000013">
    <property type="protein sequence ID" value="MVM33960.1"/>
    <property type="molecule type" value="Genomic_DNA"/>
</dbReference>